<dbReference type="Proteomes" id="UP000265955">
    <property type="component" value="Unassembled WGS sequence"/>
</dbReference>
<proteinExistence type="predicted"/>
<evidence type="ECO:0000313" key="2">
    <source>
        <dbReference type="Proteomes" id="UP000265955"/>
    </source>
</evidence>
<evidence type="ECO:0000313" key="1">
    <source>
        <dbReference type="EMBL" id="RJF95448.1"/>
    </source>
</evidence>
<name>A0A3A3FIY5_9BURK</name>
<sequence>MEGGVIAPPFALMPFHSSKGRRRIVKLATDRALQIATLRKSHATTISRLNLADLNAILTVLHKKAEAGNTFSFTPAVVASFM</sequence>
<accession>A0A3A3FIY5</accession>
<organism evidence="1 2">
    <name type="scientific">Noviherbaspirillum saxi</name>
    <dbReference type="NCBI Taxonomy" id="2320863"/>
    <lineage>
        <taxon>Bacteria</taxon>
        <taxon>Pseudomonadati</taxon>
        <taxon>Pseudomonadota</taxon>
        <taxon>Betaproteobacteria</taxon>
        <taxon>Burkholderiales</taxon>
        <taxon>Oxalobacteraceae</taxon>
        <taxon>Noviherbaspirillum</taxon>
    </lineage>
</organism>
<dbReference type="EMBL" id="QYUO01000002">
    <property type="protein sequence ID" value="RJF95448.1"/>
    <property type="molecule type" value="Genomic_DNA"/>
</dbReference>
<reference evidence="2" key="1">
    <citation type="submission" date="2018-09" db="EMBL/GenBank/DDBJ databases">
        <authorList>
            <person name="Zhu H."/>
        </authorList>
    </citation>
    <scope>NUCLEOTIDE SEQUENCE [LARGE SCALE GENOMIC DNA]</scope>
    <source>
        <strain evidence="2">K1R23-30</strain>
    </source>
</reference>
<comment type="caution">
    <text evidence="1">The sequence shown here is derived from an EMBL/GenBank/DDBJ whole genome shotgun (WGS) entry which is preliminary data.</text>
</comment>
<gene>
    <name evidence="1" type="ORF">D3871_18725</name>
</gene>
<protein>
    <submittedName>
        <fullName evidence="1">Uncharacterized protein</fullName>
    </submittedName>
</protein>
<keyword evidence="2" id="KW-1185">Reference proteome</keyword>
<dbReference type="AlphaFoldDB" id="A0A3A3FIY5"/>